<evidence type="ECO:0008006" key="4">
    <source>
        <dbReference type="Google" id="ProtNLM"/>
    </source>
</evidence>
<evidence type="ECO:0000313" key="2">
    <source>
        <dbReference type="EMBL" id="ADN18274.1"/>
    </source>
</evidence>
<dbReference type="RefSeq" id="WP_013335020.1">
    <property type="nucleotide sequence ID" value="NC_014534.1"/>
</dbReference>
<feature type="transmembrane region" description="Helical" evidence="1">
    <location>
        <begin position="174"/>
        <end position="192"/>
    </location>
</feature>
<keyword evidence="3" id="KW-1185">Reference proteome</keyword>
<dbReference type="KEGG" id="cyj:Cyan7822_6500"/>
<dbReference type="OrthoDB" id="278697at2"/>
<dbReference type="Proteomes" id="UP000008206">
    <property type="component" value="Plasmid Cy782202"/>
</dbReference>
<keyword evidence="1" id="KW-1133">Transmembrane helix</keyword>
<geneLocation type="plasmid" evidence="2 3">
    <name>Cy782202</name>
</geneLocation>
<feature type="transmembrane region" description="Helical" evidence="1">
    <location>
        <begin position="204"/>
        <end position="222"/>
    </location>
</feature>
<dbReference type="InterPro" id="IPR026467">
    <property type="entry name" value="Ser/Gly_Cys_C_dom"/>
</dbReference>
<dbReference type="EMBL" id="CP002200">
    <property type="protein sequence ID" value="ADN18274.1"/>
    <property type="molecule type" value="Genomic_DNA"/>
</dbReference>
<gene>
    <name evidence="2" type="ordered locus">Cyan7822_6500</name>
</gene>
<name>E0UMU4_GLOV7</name>
<evidence type="ECO:0000313" key="3">
    <source>
        <dbReference type="Proteomes" id="UP000008206"/>
    </source>
</evidence>
<proteinExistence type="predicted"/>
<accession>E0UMU4</accession>
<dbReference type="AlphaFoldDB" id="E0UMU4"/>
<dbReference type="HOGENOM" id="CLU_509906_0_0_3"/>
<reference evidence="3" key="1">
    <citation type="journal article" date="2011" name="MBio">
        <title>Novel metabolic attributes of the genus Cyanothece, comprising a group of unicellular nitrogen-fixing Cyanobacteria.</title>
        <authorList>
            <person name="Bandyopadhyay A."/>
            <person name="Elvitigala T."/>
            <person name="Welsh E."/>
            <person name="Stockel J."/>
            <person name="Liberton M."/>
            <person name="Min H."/>
            <person name="Sherman L.A."/>
            <person name="Pakrasi H.B."/>
        </authorList>
    </citation>
    <scope>NUCLEOTIDE SEQUENCE [LARGE SCALE GENOMIC DNA]</scope>
    <source>
        <strain evidence="3">PCC 7822</strain>
        <plasmid evidence="3">Cy782202</plasmid>
    </source>
</reference>
<dbReference type="NCBIfam" id="TIGR04222">
    <property type="entry name" value="near_uncomplex"/>
    <property type="match status" value="1"/>
</dbReference>
<keyword evidence="1" id="KW-0472">Membrane</keyword>
<organism evidence="2 3">
    <name type="scientific">Gloeothece verrucosa (strain PCC 7822)</name>
    <name type="common">Cyanothece sp. (strain PCC 7822)</name>
    <dbReference type="NCBI Taxonomy" id="497965"/>
    <lineage>
        <taxon>Bacteria</taxon>
        <taxon>Bacillati</taxon>
        <taxon>Cyanobacteriota</taxon>
        <taxon>Cyanophyceae</taxon>
        <taxon>Oscillatoriophycideae</taxon>
        <taxon>Chroococcales</taxon>
        <taxon>Aphanothecaceae</taxon>
        <taxon>Gloeothece</taxon>
        <taxon>Gloeothece verrucosa</taxon>
    </lineage>
</organism>
<feature type="transmembrane region" description="Helical" evidence="1">
    <location>
        <begin position="331"/>
        <end position="352"/>
    </location>
</feature>
<evidence type="ECO:0000256" key="1">
    <source>
        <dbReference type="SAM" id="Phobius"/>
    </source>
</evidence>
<sequence>MMNESQLELYQRIQAFTLDDDTQALSFSQHLARSNRWQIGYTKRAIDEYKKFTFLAVVAGHPVCPSDQVDQVWHLHIFYTYSYWNDFCLQVLQYPLHHLPTQGGQQEREKFHHYYRMTLESYHRFFGKPPEDIWPPPSRRFGSDLHQQRINLTEFWIVPKQLPQIKISQMTRNVGMFLLLLVLVGCSPAMPARFLGFDARFKTYLILCAIALIGAYFLRWFLRTSQTESIKPQLDHYEIAYLAGGPQRAVDLAITNLVQQQYLKPKLTTRSFSILKKLPNTSYCLEQQVLSQVVLTRNLLALRQAVTPKTIFLRDRLQKYGLLMKGKQARICYLVPIFMVFGAIILGGFLITLDAENVGEYFKTIICLVLCSLPLDSPPFRSRQGDLILSELKSIYSTDIAYTFALSGSTALSGGVLDDLKQVFNPPSNNTDGGCGCGC</sequence>
<keyword evidence="1" id="KW-0812">Transmembrane</keyword>
<keyword evidence="2" id="KW-0614">Plasmid</keyword>
<protein>
    <recommendedName>
        <fullName evidence="4">TIGR04222 domain-containing membrane protein</fullName>
    </recommendedName>
</protein>